<sequence>MGQKTCGIALLHICINWFNMGKLQGNIRKLFMQLTHFTDLGLRVLMYLSHKDRQEPVTISEIASKFSISRNHLVKVVHFLAQKNWIITTRGKGGGMTLARDIKTYRLGSIIRELEGGDALIDCATPPCVLRGNCQLKSVLDRAMSVFYNALDEYTLQDAVGGNTQEAIIMLHRSGIVDQSKLPYLSHAQS</sequence>
<dbReference type="Gene3D" id="1.10.10.10">
    <property type="entry name" value="Winged helix-like DNA-binding domain superfamily/Winged helix DNA-binding domain"/>
    <property type="match status" value="1"/>
</dbReference>
<dbReference type="NCBIfam" id="TIGR00738">
    <property type="entry name" value="rrf2_super"/>
    <property type="match status" value="1"/>
</dbReference>
<dbReference type="GO" id="GO:0005829">
    <property type="term" value="C:cytosol"/>
    <property type="evidence" value="ECO:0007669"/>
    <property type="project" value="TreeGrafter"/>
</dbReference>
<name>A0A318JIE0_9BURK</name>
<evidence type="ECO:0000256" key="1">
    <source>
        <dbReference type="ARBA" id="ARBA00023125"/>
    </source>
</evidence>
<dbReference type="PANTHER" id="PTHR33221:SF4">
    <property type="entry name" value="HTH-TYPE TRANSCRIPTIONAL REPRESSOR NSRR"/>
    <property type="match status" value="1"/>
</dbReference>
<dbReference type="SUPFAM" id="SSF46785">
    <property type="entry name" value="Winged helix' DNA-binding domain"/>
    <property type="match status" value="1"/>
</dbReference>
<dbReference type="PANTHER" id="PTHR33221">
    <property type="entry name" value="WINGED HELIX-TURN-HELIX TRANSCRIPTIONAL REGULATOR, RRF2 FAMILY"/>
    <property type="match status" value="1"/>
</dbReference>
<dbReference type="EMBL" id="QJKB01000001">
    <property type="protein sequence ID" value="PXX46992.1"/>
    <property type="molecule type" value="Genomic_DNA"/>
</dbReference>
<dbReference type="InterPro" id="IPR000944">
    <property type="entry name" value="Tscrpt_reg_Rrf2"/>
</dbReference>
<evidence type="ECO:0000313" key="3">
    <source>
        <dbReference type="Proteomes" id="UP000247792"/>
    </source>
</evidence>
<evidence type="ECO:0000313" key="2">
    <source>
        <dbReference type="EMBL" id="PXX46992.1"/>
    </source>
</evidence>
<keyword evidence="3" id="KW-1185">Reference proteome</keyword>
<dbReference type="InterPro" id="IPR036388">
    <property type="entry name" value="WH-like_DNA-bd_sf"/>
</dbReference>
<dbReference type="Proteomes" id="UP000247792">
    <property type="component" value="Unassembled WGS sequence"/>
</dbReference>
<proteinExistence type="predicted"/>
<dbReference type="AlphaFoldDB" id="A0A318JIE0"/>
<protein>
    <submittedName>
        <fullName evidence="2">BadM/Rrf2 family transcriptional regulator</fullName>
    </submittedName>
</protein>
<dbReference type="GO" id="GO:0003700">
    <property type="term" value="F:DNA-binding transcription factor activity"/>
    <property type="evidence" value="ECO:0007669"/>
    <property type="project" value="TreeGrafter"/>
</dbReference>
<comment type="caution">
    <text evidence="2">The sequence shown here is derived from an EMBL/GenBank/DDBJ whole genome shotgun (WGS) entry which is preliminary data.</text>
</comment>
<dbReference type="InterPro" id="IPR036390">
    <property type="entry name" value="WH_DNA-bd_sf"/>
</dbReference>
<dbReference type="Pfam" id="PF02082">
    <property type="entry name" value="Rrf2"/>
    <property type="match status" value="1"/>
</dbReference>
<organism evidence="2 3">
    <name type="scientific">Undibacterium pigrum</name>
    <dbReference type="NCBI Taxonomy" id="401470"/>
    <lineage>
        <taxon>Bacteria</taxon>
        <taxon>Pseudomonadati</taxon>
        <taxon>Pseudomonadota</taxon>
        <taxon>Betaproteobacteria</taxon>
        <taxon>Burkholderiales</taxon>
        <taxon>Oxalobacteraceae</taxon>
        <taxon>Undibacterium</taxon>
    </lineage>
</organism>
<accession>A0A318JIE0</accession>
<keyword evidence="1" id="KW-0238">DNA-binding</keyword>
<gene>
    <name evidence="2" type="ORF">DFR42_101568</name>
</gene>
<dbReference type="GO" id="GO:0003677">
    <property type="term" value="F:DNA binding"/>
    <property type="evidence" value="ECO:0007669"/>
    <property type="project" value="UniProtKB-KW"/>
</dbReference>
<reference evidence="2 3" key="1">
    <citation type="submission" date="2018-05" db="EMBL/GenBank/DDBJ databases">
        <title>Genomic Encyclopedia of Type Strains, Phase IV (KMG-IV): sequencing the most valuable type-strain genomes for metagenomic binning, comparative biology and taxonomic classification.</title>
        <authorList>
            <person name="Goeker M."/>
        </authorList>
    </citation>
    <scope>NUCLEOTIDE SEQUENCE [LARGE SCALE GENOMIC DNA]</scope>
    <source>
        <strain evidence="2 3">DSM 19792</strain>
    </source>
</reference>
<dbReference type="PROSITE" id="PS51197">
    <property type="entry name" value="HTH_RRF2_2"/>
    <property type="match status" value="1"/>
</dbReference>